<evidence type="ECO:0000313" key="2">
    <source>
        <dbReference type="Proteomes" id="UP000006294"/>
    </source>
</evidence>
<name>K0IXC8_AMPXN</name>
<dbReference type="EMBL" id="AP012050">
    <property type="protein sequence ID" value="BAM47049.1"/>
    <property type="molecule type" value="Genomic_DNA"/>
</dbReference>
<protein>
    <recommendedName>
        <fullName evidence="3">DUF2953 domain-containing protein</fullName>
    </recommendedName>
</protein>
<evidence type="ECO:0000313" key="1">
    <source>
        <dbReference type="EMBL" id="BAM47049.1"/>
    </source>
</evidence>
<organism evidence="1 2">
    <name type="scientific">Amphibacillus xylanus (strain ATCC 51415 / DSM 6626 / JCM 7361 / LMG 17667 / NBRC 15112 / Ep01)</name>
    <dbReference type="NCBI Taxonomy" id="698758"/>
    <lineage>
        <taxon>Bacteria</taxon>
        <taxon>Bacillati</taxon>
        <taxon>Bacillota</taxon>
        <taxon>Bacilli</taxon>
        <taxon>Bacillales</taxon>
        <taxon>Bacillaceae</taxon>
        <taxon>Amphibacillus</taxon>
    </lineage>
</organism>
<dbReference type="KEGG" id="axl:AXY_09170"/>
<accession>K0IXC8</accession>
<dbReference type="HOGENOM" id="CLU_1599282_0_0_9"/>
<proteinExistence type="predicted"/>
<sequence length="166" mass="19309">MIWLILIIIFLVIVLSLSLFLPLVCQLSIYLTHEIEIEISVKLAKIQVYSKTIEYSLEAVIDEIIPKLFNKELPKSSIQFNRLKLNQLTWYSTIGLEDAAITTLSASGLWLIKGMACQYIFSLMNQPKDYQYQVKPSFDQFVIQSECECIISTPLWQAIYMKYKRQ</sequence>
<dbReference type="Pfam" id="PF11167">
    <property type="entry name" value="DUF2953"/>
    <property type="match status" value="1"/>
</dbReference>
<dbReference type="InterPro" id="IPR021338">
    <property type="entry name" value="DUF2953"/>
</dbReference>
<dbReference type="RefSeq" id="WP_015009654.1">
    <property type="nucleotide sequence ID" value="NC_018704.1"/>
</dbReference>
<dbReference type="AlphaFoldDB" id="K0IXC8"/>
<evidence type="ECO:0008006" key="3">
    <source>
        <dbReference type="Google" id="ProtNLM"/>
    </source>
</evidence>
<dbReference type="OrthoDB" id="1683589at2"/>
<keyword evidence="2" id="KW-1185">Reference proteome</keyword>
<dbReference type="Proteomes" id="UP000006294">
    <property type="component" value="Chromosome"/>
</dbReference>
<gene>
    <name evidence="1" type="ordered locus">AXY_09170</name>
</gene>
<dbReference type="STRING" id="698758.AXY_09170"/>
<reference evidence="1 2" key="1">
    <citation type="submission" date="2011-01" db="EMBL/GenBank/DDBJ databases">
        <title>Whole genome sequence of Amphibacillus xylinus NBRC 15112.</title>
        <authorList>
            <person name="Nakazawa H."/>
            <person name="Katano Y."/>
            <person name="Nakamura S."/>
            <person name="Sasagawa M."/>
            <person name="Fukada J."/>
            <person name="Arai T."/>
            <person name="Sasakura N."/>
            <person name="Mochizuki D."/>
            <person name="Hosoyama A."/>
            <person name="Harada K."/>
            <person name="Horikawa H."/>
            <person name="Kato Y."/>
            <person name="Harada T."/>
            <person name="Sasaki K."/>
            <person name="Sekiguchi M."/>
            <person name="Hodoyama M."/>
            <person name="Nishiko R."/>
            <person name="Narita H."/>
            <person name="Hanamaki A."/>
            <person name="Hata C."/>
            <person name="Konno Y."/>
            <person name="Niimura Y."/>
            <person name="Yamazaki S."/>
            <person name="Fujita N."/>
        </authorList>
    </citation>
    <scope>NUCLEOTIDE SEQUENCE [LARGE SCALE GENOMIC DNA]</scope>
    <source>
        <strain evidence="2">ATCC 51415 / DSM 6626 / JCM 7361 / LMG 17667 / NBRC 15112 / Ep01</strain>
    </source>
</reference>